<dbReference type="VEuPathDB" id="FungiDB:YALI0_C20295g"/>
<reference evidence="6 7" key="1">
    <citation type="journal article" date="2004" name="Nature">
        <title>Genome evolution in yeasts.</title>
        <authorList>
            <consortium name="Genolevures"/>
            <person name="Dujon B."/>
            <person name="Sherman D."/>
            <person name="Fischer G."/>
            <person name="Durrens P."/>
            <person name="Casaregola S."/>
            <person name="Lafontaine I."/>
            <person name="de Montigny J."/>
            <person name="Marck C."/>
            <person name="Neuveglise C."/>
            <person name="Talla E."/>
            <person name="Goffard N."/>
            <person name="Frangeul L."/>
            <person name="Aigle M."/>
            <person name="Anthouard V."/>
            <person name="Babour A."/>
            <person name="Barbe V."/>
            <person name="Barnay S."/>
            <person name="Blanchin S."/>
            <person name="Beckerich J.M."/>
            <person name="Beyne E."/>
            <person name="Bleykasten C."/>
            <person name="Boisrame A."/>
            <person name="Boyer J."/>
            <person name="Cattolico L."/>
            <person name="Confanioleri F."/>
            <person name="de Daruvar A."/>
            <person name="Despons L."/>
            <person name="Fabre E."/>
            <person name="Fairhead C."/>
            <person name="Ferry-Dumazet H."/>
            <person name="Groppi A."/>
            <person name="Hantraye F."/>
            <person name="Hennequin C."/>
            <person name="Jauniaux N."/>
            <person name="Joyet P."/>
            <person name="Kachouri R."/>
            <person name="Kerrest A."/>
            <person name="Koszul R."/>
            <person name="Lemaire M."/>
            <person name="Lesur I."/>
            <person name="Ma L."/>
            <person name="Muller H."/>
            <person name="Nicaud J.M."/>
            <person name="Nikolski M."/>
            <person name="Oztas S."/>
            <person name="Ozier-Kalogeropoulos O."/>
            <person name="Pellenz S."/>
            <person name="Potier S."/>
            <person name="Richard G.F."/>
            <person name="Straub M.L."/>
            <person name="Suleau A."/>
            <person name="Swennene D."/>
            <person name="Tekaia F."/>
            <person name="Wesolowski-Louvel M."/>
            <person name="Westhof E."/>
            <person name="Wirth B."/>
            <person name="Zeniou-Meyer M."/>
            <person name="Zivanovic I."/>
            <person name="Bolotin-Fukuhara M."/>
            <person name="Thierry A."/>
            <person name="Bouchier C."/>
            <person name="Caudron B."/>
            <person name="Scarpelli C."/>
            <person name="Gaillardin C."/>
            <person name="Weissenbach J."/>
            <person name="Wincker P."/>
            <person name="Souciet J.L."/>
        </authorList>
    </citation>
    <scope>NUCLEOTIDE SEQUENCE [LARGE SCALE GENOMIC DNA]</scope>
    <source>
        <strain evidence="7">CLIB 122 / E 150</strain>
    </source>
</reference>
<dbReference type="STRING" id="284591.Q6CBB6"/>
<dbReference type="RefSeq" id="XP_502046.3">
    <property type="nucleotide sequence ID" value="XM_502046.3"/>
</dbReference>
<dbReference type="HOGENOM" id="CLU_093528_0_0_1"/>
<evidence type="ECO:0000256" key="1">
    <source>
        <dbReference type="ARBA" id="ARBA00004141"/>
    </source>
</evidence>
<gene>
    <name evidence="6" type="ORF">YALI0_C20295g</name>
</gene>
<feature type="transmembrane region" description="Helical" evidence="5">
    <location>
        <begin position="181"/>
        <end position="199"/>
    </location>
</feature>
<dbReference type="InterPro" id="IPR007274">
    <property type="entry name" value="Cop_transporter"/>
</dbReference>
<dbReference type="EMBL" id="CR382129">
    <property type="protein sequence ID" value="CAG82366.1"/>
    <property type="molecule type" value="Genomic_DNA"/>
</dbReference>
<sequence>MHISLIAITIAMDHGTMDHATMNHATMDHSGHNMASMATSILTTAVSTAMNAMATGMDHSTMDHSTMDHSSMDHSSMGGMDHDMGGMDHGGHMGMNMWLTTTWRDYPVLFKTMTASTGGKCFGIFCALFFTGMFHRGLALLRQTMEAKWAQADREKIKETGVPAKTGLSGFFANINPIRDLIRVTVAFTYYMIGYALMLSAMSYVLVYFFGICLGLAFGEILFNNVARTCQVAQIEDPKGEDCCC</sequence>
<dbReference type="AlphaFoldDB" id="Q6CBB6"/>
<keyword evidence="5" id="KW-0187">Copper transport</keyword>
<keyword evidence="5" id="KW-0813">Transport</keyword>
<feature type="transmembrane region" description="Helical" evidence="5">
    <location>
        <begin position="205"/>
        <end position="223"/>
    </location>
</feature>
<keyword evidence="5" id="KW-0406">Ion transport</keyword>
<dbReference type="OrthoDB" id="73901at2759"/>
<keyword evidence="7" id="KW-1185">Reference proteome</keyword>
<evidence type="ECO:0000256" key="2">
    <source>
        <dbReference type="ARBA" id="ARBA00022692"/>
    </source>
</evidence>
<organism evidence="6 7">
    <name type="scientific">Yarrowia lipolytica (strain CLIB 122 / E 150)</name>
    <name type="common">Yeast</name>
    <name type="synonym">Candida lipolytica</name>
    <dbReference type="NCBI Taxonomy" id="284591"/>
    <lineage>
        <taxon>Eukaryota</taxon>
        <taxon>Fungi</taxon>
        <taxon>Dikarya</taxon>
        <taxon>Ascomycota</taxon>
        <taxon>Saccharomycotina</taxon>
        <taxon>Dipodascomycetes</taxon>
        <taxon>Dipodascales</taxon>
        <taxon>Dipodascales incertae sedis</taxon>
        <taxon>Yarrowia</taxon>
    </lineage>
</organism>
<dbReference type="Pfam" id="PF04145">
    <property type="entry name" value="Ctr"/>
    <property type="match status" value="1"/>
</dbReference>
<comment type="subcellular location">
    <subcellularLocation>
        <location evidence="1 5">Membrane</location>
        <topology evidence="1 5">Multi-pass membrane protein</topology>
    </subcellularLocation>
</comment>
<evidence type="ECO:0000256" key="5">
    <source>
        <dbReference type="RuleBase" id="RU367022"/>
    </source>
</evidence>
<dbReference type="OMA" id="LKRWDIQ"/>
<dbReference type="KEGG" id="yli:2909906"/>
<protein>
    <recommendedName>
        <fullName evidence="5">Copper transport protein</fullName>
    </recommendedName>
</protein>
<accession>Q6CBB6</accession>
<dbReference type="Proteomes" id="UP000001300">
    <property type="component" value="Chromosome C"/>
</dbReference>
<dbReference type="GO" id="GO:0005375">
    <property type="term" value="F:copper ion transmembrane transporter activity"/>
    <property type="evidence" value="ECO:0000318"/>
    <property type="project" value="GO_Central"/>
</dbReference>
<evidence type="ECO:0000256" key="4">
    <source>
        <dbReference type="ARBA" id="ARBA00023136"/>
    </source>
</evidence>
<keyword evidence="4 5" id="KW-0472">Membrane</keyword>
<feature type="transmembrane region" description="Helical" evidence="5">
    <location>
        <begin position="122"/>
        <end position="141"/>
    </location>
</feature>
<dbReference type="InParanoid" id="Q6CBB6"/>
<dbReference type="GO" id="GO:0005886">
    <property type="term" value="C:plasma membrane"/>
    <property type="evidence" value="ECO:0000318"/>
    <property type="project" value="GO_Central"/>
</dbReference>
<name>Q6CBB6_YARLI</name>
<evidence type="ECO:0000313" key="6">
    <source>
        <dbReference type="EMBL" id="CAG82366.1"/>
    </source>
</evidence>
<proteinExistence type="inferred from homology"/>
<keyword evidence="2 5" id="KW-0812">Transmembrane</keyword>
<evidence type="ECO:0000256" key="3">
    <source>
        <dbReference type="ARBA" id="ARBA00022989"/>
    </source>
</evidence>
<dbReference type="PANTHER" id="PTHR12483">
    <property type="entry name" value="SOLUTE CARRIER FAMILY 31 COPPER TRANSPORTERS"/>
    <property type="match status" value="1"/>
</dbReference>
<dbReference type="PANTHER" id="PTHR12483:SF27">
    <property type="entry name" value="COPPER TRANSPORT PROTEIN CTR1"/>
    <property type="match status" value="1"/>
</dbReference>
<comment type="similarity">
    <text evidence="5">Belongs to the copper transporter (Ctr) (TC 1.A.56) family. SLC31A subfamily.</text>
</comment>
<keyword evidence="3 5" id="KW-1133">Transmembrane helix</keyword>
<evidence type="ECO:0000313" key="7">
    <source>
        <dbReference type="Proteomes" id="UP000001300"/>
    </source>
</evidence>
<keyword evidence="5" id="KW-0186">Copper</keyword>